<sequence length="152" mass="17615">MLQYIQHHTASSPPYTLSLNGSSYYSFPCFTLLFSHLGSCLNPRRLRQWCHSGSPLHLRHRHQLLPSRLRFSQLQWRLMQLSLSPLQPCHARASQDRRVPGRNYPRCSSSCTLLEEWLLVELVQLSRCPLITNLIDLMNVKGLKMLEVSLFG</sequence>
<dbReference type="AlphaFoldDB" id="D7U328"/>
<dbReference type="EMBL" id="FN596502">
    <property type="protein sequence ID" value="CBI37145.3"/>
    <property type="molecule type" value="Genomic_DNA"/>
</dbReference>
<evidence type="ECO:0000313" key="1">
    <source>
        <dbReference type="EMBL" id="CBI37145.3"/>
    </source>
</evidence>
<dbReference type="HOGENOM" id="CLU_1725631_0_0_1"/>
<gene>
    <name evidence="1" type="ordered locus">VIT_07s0005g03770</name>
</gene>
<dbReference type="PaxDb" id="29760-VIT_07s0005g03770.t01"/>
<dbReference type="Proteomes" id="UP000009183">
    <property type="component" value="Chromosome 7"/>
</dbReference>
<evidence type="ECO:0000313" key="2">
    <source>
        <dbReference type="Proteomes" id="UP000009183"/>
    </source>
</evidence>
<reference evidence="2" key="1">
    <citation type="journal article" date="2007" name="Nature">
        <title>The grapevine genome sequence suggests ancestral hexaploidization in major angiosperm phyla.</title>
        <authorList>
            <consortium name="The French-Italian Public Consortium for Grapevine Genome Characterization."/>
            <person name="Jaillon O."/>
            <person name="Aury J.-M."/>
            <person name="Noel B."/>
            <person name="Policriti A."/>
            <person name="Clepet C."/>
            <person name="Casagrande A."/>
            <person name="Choisne N."/>
            <person name="Aubourg S."/>
            <person name="Vitulo N."/>
            <person name="Jubin C."/>
            <person name="Vezzi A."/>
            <person name="Legeai F."/>
            <person name="Hugueney P."/>
            <person name="Dasilva C."/>
            <person name="Horner D."/>
            <person name="Mica E."/>
            <person name="Jublot D."/>
            <person name="Poulain J."/>
            <person name="Bruyere C."/>
            <person name="Billault A."/>
            <person name="Segurens B."/>
            <person name="Gouyvenoux M."/>
            <person name="Ugarte E."/>
            <person name="Cattonaro F."/>
            <person name="Anthouard V."/>
            <person name="Vico V."/>
            <person name="Del Fabbro C."/>
            <person name="Alaux M."/>
            <person name="Di Gaspero G."/>
            <person name="Dumas V."/>
            <person name="Felice N."/>
            <person name="Paillard S."/>
            <person name="Juman I."/>
            <person name="Moroldo M."/>
            <person name="Scalabrin S."/>
            <person name="Canaguier A."/>
            <person name="Le Clainche I."/>
            <person name="Malacrida G."/>
            <person name="Durand E."/>
            <person name="Pesole G."/>
            <person name="Laucou V."/>
            <person name="Chatelet P."/>
            <person name="Merdinoglu D."/>
            <person name="Delledonne M."/>
            <person name="Pezzotti M."/>
            <person name="Lecharny A."/>
            <person name="Scarpelli C."/>
            <person name="Artiguenave F."/>
            <person name="Pe M.E."/>
            <person name="Valle G."/>
            <person name="Morgante M."/>
            <person name="Caboche M."/>
            <person name="Adam-Blondon A.-F."/>
            <person name="Weissenbach J."/>
            <person name="Quetier F."/>
            <person name="Wincker P."/>
        </authorList>
    </citation>
    <scope>NUCLEOTIDE SEQUENCE [LARGE SCALE GENOMIC DNA]</scope>
    <source>
        <strain evidence="2">cv. Pinot noir / PN40024</strain>
    </source>
</reference>
<proteinExistence type="predicted"/>
<dbReference type="InParanoid" id="D7U328"/>
<keyword evidence="2" id="KW-1185">Reference proteome</keyword>
<name>D7U328_VITVI</name>
<protein>
    <submittedName>
        <fullName evidence="1">Uncharacterized protein</fullName>
    </submittedName>
</protein>
<accession>D7U328</accession>
<organism evidence="1 2">
    <name type="scientific">Vitis vinifera</name>
    <name type="common">Grape</name>
    <dbReference type="NCBI Taxonomy" id="29760"/>
    <lineage>
        <taxon>Eukaryota</taxon>
        <taxon>Viridiplantae</taxon>
        <taxon>Streptophyta</taxon>
        <taxon>Embryophyta</taxon>
        <taxon>Tracheophyta</taxon>
        <taxon>Spermatophyta</taxon>
        <taxon>Magnoliopsida</taxon>
        <taxon>eudicotyledons</taxon>
        <taxon>Gunneridae</taxon>
        <taxon>Pentapetalae</taxon>
        <taxon>rosids</taxon>
        <taxon>Vitales</taxon>
        <taxon>Vitaceae</taxon>
        <taxon>Viteae</taxon>
        <taxon>Vitis</taxon>
    </lineage>
</organism>